<dbReference type="InterPro" id="IPR013785">
    <property type="entry name" value="Aldolase_TIM"/>
</dbReference>
<evidence type="ECO:0000256" key="3">
    <source>
        <dbReference type="ARBA" id="ARBA00011944"/>
    </source>
</evidence>
<proteinExistence type="inferred from homology"/>
<dbReference type="SUPFAM" id="SSF51690">
    <property type="entry name" value="Nicotinate/Quinolinate PRTase C-terminal domain-like"/>
    <property type="match status" value="1"/>
</dbReference>
<name>A0A6F8ZK52_9FIRM</name>
<keyword evidence="5 8" id="KW-0328">Glycosyltransferase</keyword>
<dbReference type="EC" id="2.4.2.19" evidence="3"/>
<dbReference type="InterPro" id="IPR022412">
    <property type="entry name" value="Quinolinate_PRibosylTrfase_N"/>
</dbReference>
<dbReference type="InterPro" id="IPR037128">
    <property type="entry name" value="Quinolinate_PRibosylTase_N_sf"/>
</dbReference>
<evidence type="ECO:0000313" key="12">
    <source>
        <dbReference type="Proteomes" id="UP000503399"/>
    </source>
</evidence>
<dbReference type="SUPFAM" id="SSF54675">
    <property type="entry name" value="Nicotinate/Quinolinate PRTase N-terminal domain-like"/>
    <property type="match status" value="1"/>
</dbReference>
<sequence length="279" mass="28964">MIFTGTELDALLAEDVPATDLTTDLLGVGDGPARITYRARIPLVAAVGVAGGLLERLGARVTAHAAEGARLDPGQVLLAAEGTAAALHAGWRAAGIVLEYAAGIAGATRQLVEAAQAVRPEVAVVATRKAFPGGRKLAWAAVQAGGGRPHRLHLSETVLVFPQHLAFIGGLEGLVARLPALRRQVPGQRLLVEVEDPEAARYLAGRGVDGIQFDKLPPEVLRTLVPELRKRDPGLRLFAAGGIRAANAGAYAATGVDALVTSVMYHAPPADLAVSLEPR</sequence>
<dbReference type="GO" id="GO:0034213">
    <property type="term" value="P:quinolinate catabolic process"/>
    <property type="evidence" value="ECO:0007669"/>
    <property type="project" value="TreeGrafter"/>
</dbReference>
<dbReference type="InterPro" id="IPR036068">
    <property type="entry name" value="Nicotinate_pribotase-like_C"/>
</dbReference>
<accession>A0A6F8ZK52</accession>
<dbReference type="Pfam" id="PF01729">
    <property type="entry name" value="QRPTase_C"/>
    <property type="match status" value="1"/>
</dbReference>
<dbReference type="GO" id="GO:0009435">
    <property type="term" value="P:NAD+ biosynthetic process"/>
    <property type="evidence" value="ECO:0007669"/>
    <property type="project" value="InterPro"/>
</dbReference>
<evidence type="ECO:0000256" key="4">
    <source>
        <dbReference type="ARBA" id="ARBA00019205"/>
    </source>
</evidence>
<dbReference type="PIRSF" id="PIRSF006250">
    <property type="entry name" value="NadC_ModD"/>
    <property type="match status" value="1"/>
</dbReference>
<dbReference type="NCBIfam" id="TIGR01334">
    <property type="entry name" value="modD"/>
    <property type="match status" value="1"/>
</dbReference>
<dbReference type="AlphaFoldDB" id="A0A6F8ZK52"/>
<evidence type="ECO:0000256" key="1">
    <source>
        <dbReference type="ARBA" id="ARBA00004893"/>
    </source>
</evidence>
<dbReference type="GO" id="GO:0005737">
    <property type="term" value="C:cytoplasm"/>
    <property type="evidence" value="ECO:0007669"/>
    <property type="project" value="TreeGrafter"/>
</dbReference>
<dbReference type="GO" id="GO:0004514">
    <property type="term" value="F:nicotinate-nucleotide diphosphorylase (carboxylating) activity"/>
    <property type="evidence" value="ECO:0007669"/>
    <property type="project" value="UniProtKB-EC"/>
</dbReference>
<dbReference type="FunFam" id="3.20.20.70:FF:000030">
    <property type="entry name" value="Nicotinate-nucleotide pyrophosphorylase, carboxylating"/>
    <property type="match status" value="1"/>
</dbReference>
<evidence type="ECO:0000256" key="2">
    <source>
        <dbReference type="ARBA" id="ARBA00009400"/>
    </source>
</evidence>
<evidence type="ECO:0000256" key="7">
    <source>
        <dbReference type="ARBA" id="ARBA00047445"/>
    </source>
</evidence>
<dbReference type="InterPro" id="IPR027277">
    <property type="entry name" value="NadC/ModD"/>
</dbReference>
<feature type="domain" description="Quinolinate phosphoribosyl transferase C-terminal" evidence="9">
    <location>
        <begin position="104"/>
        <end position="274"/>
    </location>
</feature>
<dbReference type="Proteomes" id="UP000503399">
    <property type="component" value="Chromosome"/>
</dbReference>
<evidence type="ECO:0000256" key="6">
    <source>
        <dbReference type="ARBA" id="ARBA00022679"/>
    </source>
</evidence>
<dbReference type="Gene3D" id="3.90.1170.20">
    <property type="entry name" value="Quinolinate phosphoribosyl transferase, N-terminal domain"/>
    <property type="match status" value="1"/>
</dbReference>
<evidence type="ECO:0000256" key="8">
    <source>
        <dbReference type="PIRNR" id="PIRNR006250"/>
    </source>
</evidence>
<reference evidence="11 12" key="1">
    <citation type="submission" date="2020-02" db="EMBL/GenBank/DDBJ databases">
        <authorList>
            <person name="Hogendoorn C."/>
        </authorList>
    </citation>
    <scope>NUCLEOTIDE SEQUENCE [LARGE SCALE GENOMIC DNA]</scope>
    <source>
        <strain evidence="11">R501</strain>
    </source>
</reference>
<dbReference type="KEGG" id="hfv:R50_2571"/>
<comment type="catalytic activity">
    <reaction evidence="7">
        <text>nicotinate beta-D-ribonucleotide + CO2 + diphosphate = quinolinate + 5-phospho-alpha-D-ribose 1-diphosphate + 2 H(+)</text>
        <dbReference type="Rhea" id="RHEA:12733"/>
        <dbReference type="ChEBI" id="CHEBI:15378"/>
        <dbReference type="ChEBI" id="CHEBI:16526"/>
        <dbReference type="ChEBI" id="CHEBI:29959"/>
        <dbReference type="ChEBI" id="CHEBI:33019"/>
        <dbReference type="ChEBI" id="CHEBI:57502"/>
        <dbReference type="ChEBI" id="CHEBI:58017"/>
        <dbReference type="EC" id="2.4.2.19"/>
    </reaction>
</comment>
<keyword evidence="12" id="KW-1185">Reference proteome</keyword>
<organism evidence="11 12">
    <name type="scientific">Candidatus Hydrogenisulfobacillus filiaventi</name>
    <dbReference type="NCBI Taxonomy" id="2707344"/>
    <lineage>
        <taxon>Bacteria</taxon>
        <taxon>Bacillati</taxon>
        <taxon>Bacillota</taxon>
        <taxon>Clostridia</taxon>
        <taxon>Eubacteriales</taxon>
        <taxon>Clostridiales Family XVII. Incertae Sedis</taxon>
        <taxon>Candidatus Hydrogenisulfobacillus</taxon>
    </lineage>
</organism>
<dbReference type="PANTHER" id="PTHR32179:SF4">
    <property type="entry name" value="PYROPHOSPHORYLASE MODD-RELATED"/>
    <property type="match status" value="1"/>
</dbReference>
<keyword evidence="6 8" id="KW-0808">Transferase</keyword>
<dbReference type="EMBL" id="LR778114">
    <property type="protein sequence ID" value="CAB1130063.1"/>
    <property type="molecule type" value="Genomic_DNA"/>
</dbReference>
<feature type="domain" description="Quinolinate phosphoribosyl transferase N-terminal" evidence="10">
    <location>
        <begin position="20"/>
        <end position="100"/>
    </location>
</feature>
<evidence type="ECO:0000256" key="5">
    <source>
        <dbReference type="ARBA" id="ARBA00022676"/>
    </source>
</evidence>
<protein>
    <recommendedName>
        <fullName evidence="4">Putative pyrophosphorylase ModD</fullName>
        <ecNumber evidence="3">2.4.2.19</ecNumber>
    </recommendedName>
</protein>
<comment type="similarity">
    <text evidence="2 8">Belongs to the NadC/ModD family.</text>
</comment>
<gene>
    <name evidence="11" type="primary">modD</name>
    <name evidence="11" type="ORF">R50_2571</name>
</gene>
<dbReference type="Pfam" id="PF02749">
    <property type="entry name" value="QRPTase_N"/>
    <property type="match status" value="1"/>
</dbReference>
<evidence type="ECO:0000259" key="10">
    <source>
        <dbReference type="Pfam" id="PF02749"/>
    </source>
</evidence>
<dbReference type="Gene3D" id="3.20.20.70">
    <property type="entry name" value="Aldolase class I"/>
    <property type="match status" value="1"/>
</dbReference>
<evidence type="ECO:0000313" key="11">
    <source>
        <dbReference type="EMBL" id="CAB1130063.1"/>
    </source>
</evidence>
<evidence type="ECO:0000259" key="9">
    <source>
        <dbReference type="Pfam" id="PF01729"/>
    </source>
</evidence>
<dbReference type="InterPro" id="IPR006242">
    <property type="entry name" value="ModD"/>
</dbReference>
<comment type="pathway">
    <text evidence="1">Cofactor biosynthesis; NAD(+) biosynthesis; nicotinate D-ribonucleotide from quinolinate: step 1/1.</text>
</comment>
<dbReference type="PANTHER" id="PTHR32179">
    <property type="entry name" value="NICOTINATE-NUCLEOTIDE PYROPHOSPHORYLASE [CARBOXYLATING]"/>
    <property type="match status" value="1"/>
</dbReference>
<dbReference type="InterPro" id="IPR002638">
    <property type="entry name" value="Quinolinate_PRibosylTrfase_C"/>
</dbReference>